<feature type="active site" description="Proton acceptor" evidence="5 7">
    <location>
        <position position="326"/>
    </location>
</feature>
<comment type="pathway">
    <text evidence="5">Amino-acid biosynthesis; L-histidine biosynthesis; L-histidine from 5-phospho-alpha-D-ribose 1-diphosphate: step 9/9.</text>
</comment>
<dbReference type="PANTHER" id="PTHR21256">
    <property type="entry name" value="HISTIDINOL DEHYDROGENASE HDH"/>
    <property type="match status" value="1"/>
</dbReference>
<feature type="binding site" evidence="5 9">
    <location>
        <position position="414"/>
    </location>
    <ligand>
        <name>substrate</name>
    </ligand>
</feature>
<dbReference type="FunFam" id="3.40.50.1980:FF:000026">
    <property type="entry name" value="Histidinol dehydrogenase"/>
    <property type="match status" value="1"/>
</dbReference>
<dbReference type="PROSITE" id="PS00611">
    <property type="entry name" value="HISOL_DEHYDROGENASE"/>
    <property type="match status" value="1"/>
</dbReference>
<feature type="binding site" evidence="5 9">
    <location>
        <position position="236"/>
    </location>
    <ligand>
        <name>substrate</name>
    </ligand>
</feature>
<dbReference type="NCBIfam" id="TIGR00069">
    <property type="entry name" value="hisD"/>
    <property type="match status" value="1"/>
</dbReference>
<name>A0A7X6I9Q5_9BACT</name>
<dbReference type="EMBL" id="VTOW01000001">
    <property type="protein sequence ID" value="NKE69610.1"/>
    <property type="molecule type" value="Genomic_DNA"/>
</dbReference>
<feature type="binding site" evidence="5 10">
    <location>
        <position position="419"/>
    </location>
    <ligand>
        <name>Zn(2+)</name>
        <dbReference type="ChEBI" id="CHEBI:29105"/>
    </ligand>
</feature>
<dbReference type="GO" id="GO:0004399">
    <property type="term" value="F:histidinol dehydrogenase activity"/>
    <property type="evidence" value="ECO:0007669"/>
    <property type="project" value="UniProtKB-UniRule"/>
</dbReference>
<feature type="binding site" evidence="5 10">
    <location>
        <position position="261"/>
    </location>
    <ligand>
        <name>Zn(2+)</name>
        <dbReference type="ChEBI" id="CHEBI:29105"/>
    </ligand>
</feature>
<dbReference type="GO" id="GO:0051287">
    <property type="term" value="F:NAD binding"/>
    <property type="evidence" value="ECO:0007669"/>
    <property type="project" value="InterPro"/>
</dbReference>
<comment type="function">
    <text evidence="5">Catalyzes the sequential NAD-dependent oxidations of L-histidinol to L-histidinaldehyde and then to L-histidine.</text>
</comment>
<dbReference type="Gene3D" id="1.20.5.1300">
    <property type="match status" value="1"/>
</dbReference>
<dbReference type="InterPro" id="IPR016161">
    <property type="entry name" value="Ald_DH/histidinol_DH"/>
</dbReference>
<dbReference type="GO" id="GO:0000105">
    <property type="term" value="P:L-histidine biosynthetic process"/>
    <property type="evidence" value="ECO:0007669"/>
    <property type="project" value="UniProtKB-UniRule"/>
</dbReference>
<protein>
    <recommendedName>
        <fullName evidence="5">Histidinol dehydrogenase</fullName>
        <shortName evidence="5">HDH</shortName>
        <ecNumber evidence="5">1.1.1.23</ecNumber>
    </recommendedName>
</protein>
<keyword evidence="5" id="KW-0028">Amino-acid biosynthesis</keyword>
<feature type="binding site" evidence="5 8">
    <location>
        <position position="190"/>
    </location>
    <ligand>
        <name>NAD(+)</name>
        <dbReference type="ChEBI" id="CHEBI:57540"/>
    </ligand>
</feature>
<dbReference type="Pfam" id="PF00815">
    <property type="entry name" value="Histidinol_dh"/>
    <property type="match status" value="1"/>
</dbReference>
<keyword evidence="2 5" id="KW-0479">Metal-binding</keyword>
<dbReference type="RefSeq" id="WP_168057903.1">
    <property type="nucleotide sequence ID" value="NZ_VTOW01000001.1"/>
</dbReference>
<keyword evidence="3 5" id="KW-0862">Zinc</keyword>
<feature type="binding site" evidence="5 8">
    <location>
        <position position="129"/>
    </location>
    <ligand>
        <name>NAD(+)</name>
        <dbReference type="ChEBI" id="CHEBI:57540"/>
    </ligand>
</feature>
<dbReference type="SUPFAM" id="SSF53720">
    <property type="entry name" value="ALDH-like"/>
    <property type="match status" value="1"/>
</dbReference>
<feature type="active site" description="Proton acceptor" evidence="5 7">
    <location>
        <position position="327"/>
    </location>
</feature>
<comment type="caution">
    <text evidence="12">The sequence shown here is derived from an EMBL/GenBank/DDBJ whole genome shotgun (WGS) entry which is preliminary data.</text>
</comment>
<evidence type="ECO:0000256" key="8">
    <source>
        <dbReference type="PIRSR" id="PIRSR000099-2"/>
    </source>
</evidence>
<organism evidence="12 13">
    <name type="scientific">Candidatus Manganitrophus noduliformans</name>
    <dbReference type="NCBI Taxonomy" id="2606439"/>
    <lineage>
        <taxon>Bacteria</taxon>
        <taxon>Pseudomonadati</taxon>
        <taxon>Nitrospirota</taxon>
        <taxon>Nitrospiria</taxon>
        <taxon>Candidatus Troglogloeales</taxon>
        <taxon>Candidatus Manganitrophaceae</taxon>
        <taxon>Candidatus Manganitrophus</taxon>
    </lineage>
</organism>
<feature type="binding site" evidence="5 9">
    <location>
        <position position="419"/>
    </location>
    <ligand>
        <name>substrate</name>
    </ligand>
</feature>
<dbReference type="InterPro" id="IPR001692">
    <property type="entry name" value="Histidinol_DH_CS"/>
</dbReference>
<keyword evidence="5 8" id="KW-0520">NAD</keyword>
<dbReference type="AlphaFoldDB" id="A0A7X6I9Q5"/>
<evidence type="ECO:0000256" key="10">
    <source>
        <dbReference type="PIRSR" id="PIRSR000099-4"/>
    </source>
</evidence>
<dbReference type="PANTHER" id="PTHR21256:SF2">
    <property type="entry name" value="HISTIDINE BIOSYNTHESIS TRIFUNCTIONAL PROTEIN"/>
    <property type="match status" value="1"/>
</dbReference>
<evidence type="ECO:0000256" key="6">
    <source>
        <dbReference type="PIRNR" id="PIRNR000099"/>
    </source>
</evidence>
<feature type="binding site" evidence="5 10">
    <location>
        <position position="258"/>
    </location>
    <ligand>
        <name>Zn(2+)</name>
        <dbReference type="ChEBI" id="CHEBI:29105"/>
    </ligand>
</feature>
<keyword evidence="5" id="KW-0368">Histidine biosynthesis</keyword>
<dbReference type="CDD" id="cd06572">
    <property type="entry name" value="Histidinol_dh"/>
    <property type="match status" value="1"/>
</dbReference>
<evidence type="ECO:0000256" key="7">
    <source>
        <dbReference type="PIRSR" id="PIRSR000099-1"/>
    </source>
</evidence>
<dbReference type="HAMAP" id="MF_01024">
    <property type="entry name" value="HisD"/>
    <property type="match status" value="1"/>
</dbReference>
<feature type="binding site" evidence="5 10">
    <location>
        <position position="360"/>
    </location>
    <ligand>
        <name>Zn(2+)</name>
        <dbReference type="ChEBI" id="CHEBI:29105"/>
    </ligand>
</feature>
<dbReference type="FunFam" id="3.40.50.1980:FF:000001">
    <property type="entry name" value="Histidinol dehydrogenase"/>
    <property type="match status" value="1"/>
</dbReference>
<evidence type="ECO:0000256" key="5">
    <source>
        <dbReference type="HAMAP-Rule" id="MF_01024"/>
    </source>
</evidence>
<dbReference type="GO" id="GO:0005829">
    <property type="term" value="C:cytosol"/>
    <property type="evidence" value="ECO:0007669"/>
    <property type="project" value="TreeGrafter"/>
</dbReference>
<dbReference type="InterPro" id="IPR022695">
    <property type="entry name" value="Histidinol_DH_monofunct"/>
</dbReference>
<evidence type="ECO:0000256" key="2">
    <source>
        <dbReference type="ARBA" id="ARBA00022723"/>
    </source>
</evidence>
<comment type="catalytic activity">
    <reaction evidence="5">
        <text>L-histidinol + 2 NAD(+) + H2O = L-histidine + 2 NADH + 3 H(+)</text>
        <dbReference type="Rhea" id="RHEA:20641"/>
        <dbReference type="ChEBI" id="CHEBI:15377"/>
        <dbReference type="ChEBI" id="CHEBI:15378"/>
        <dbReference type="ChEBI" id="CHEBI:57540"/>
        <dbReference type="ChEBI" id="CHEBI:57595"/>
        <dbReference type="ChEBI" id="CHEBI:57699"/>
        <dbReference type="ChEBI" id="CHEBI:57945"/>
        <dbReference type="EC" id="1.1.1.23"/>
    </reaction>
</comment>
<dbReference type="GO" id="GO:0008270">
    <property type="term" value="F:zinc ion binding"/>
    <property type="evidence" value="ECO:0007669"/>
    <property type="project" value="UniProtKB-UniRule"/>
</dbReference>
<dbReference type="EC" id="1.1.1.23" evidence="5"/>
<reference evidence="12 13" key="1">
    <citation type="journal article" date="2020" name="Nature">
        <title>Bacterial chemolithoautotrophy via manganese oxidation.</title>
        <authorList>
            <person name="Yu H."/>
            <person name="Leadbetter J.R."/>
        </authorList>
    </citation>
    <scope>NUCLEOTIDE SEQUENCE [LARGE SCALE GENOMIC DNA]</scope>
    <source>
        <strain evidence="12 13">Mn-1</strain>
    </source>
</reference>
<evidence type="ECO:0000313" key="12">
    <source>
        <dbReference type="EMBL" id="NKE69610.1"/>
    </source>
</evidence>
<evidence type="ECO:0000313" key="13">
    <source>
        <dbReference type="Proteomes" id="UP000534783"/>
    </source>
</evidence>
<comment type="cofactor">
    <cofactor evidence="5 10">
        <name>Zn(2+)</name>
        <dbReference type="ChEBI" id="CHEBI:29105"/>
    </cofactor>
    <text evidence="5 10">Binds 1 zinc ion per subunit.</text>
</comment>
<feature type="binding site" evidence="5 9">
    <location>
        <position position="327"/>
    </location>
    <ligand>
        <name>substrate</name>
    </ligand>
</feature>
<feature type="binding site" evidence="5 9">
    <location>
        <position position="360"/>
    </location>
    <ligand>
        <name>substrate</name>
    </ligand>
</feature>
<dbReference type="InterPro" id="IPR012131">
    <property type="entry name" value="Hstdl_DH"/>
</dbReference>
<dbReference type="Gene3D" id="3.40.50.1980">
    <property type="entry name" value="Nitrogenase molybdenum iron protein domain"/>
    <property type="match status" value="2"/>
</dbReference>
<evidence type="ECO:0000256" key="4">
    <source>
        <dbReference type="ARBA" id="ARBA00023002"/>
    </source>
</evidence>
<dbReference type="UniPathway" id="UPA00031">
    <property type="reaction ID" value="UER00014"/>
</dbReference>
<keyword evidence="13" id="KW-1185">Reference proteome</keyword>
<feature type="binding site" evidence="5 8">
    <location>
        <position position="213"/>
    </location>
    <ligand>
        <name>NAD(+)</name>
        <dbReference type="ChEBI" id="CHEBI:57540"/>
    </ligand>
</feature>
<feature type="binding site" evidence="5 9">
    <location>
        <position position="261"/>
    </location>
    <ligand>
        <name>substrate</name>
    </ligand>
</feature>
<evidence type="ECO:0000256" key="11">
    <source>
        <dbReference type="RuleBase" id="RU004175"/>
    </source>
</evidence>
<evidence type="ECO:0000256" key="1">
    <source>
        <dbReference type="ARBA" id="ARBA00010178"/>
    </source>
</evidence>
<dbReference type="PIRSF" id="PIRSF000099">
    <property type="entry name" value="Histidinol_dh"/>
    <property type="match status" value="1"/>
</dbReference>
<comment type="similarity">
    <text evidence="1 5 6 11">Belongs to the histidinol dehydrogenase family.</text>
</comment>
<evidence type="ECO:0000256" key="9">
    <source>
        <dbReference type="PIRSR" id="PIRSR000099-3"/>
    </source>
</evidence>
<keyword evidence="4 5" id="KW-0560">Oxidoreductase</keyword>
<feature type="binding site" evidence="5 9">
    <location>
        <position position="258"/>
    </location>
    <ligand>
        <name>substrate</name>
    </ligand>
</feature>
<dbReference type="PRINTS" id="PR00083">
    <property type="entry name" value="HOLDHDRGNASE"/>
</dbReference>
<proteinExistence type="inferred from homology"/>
<gene>
    <name evidence="5 12" type="primary">hisD</name>
    <name evidence="12" type="ORF">MNODULE_02455</name>
</gene>
<sequence>MMKTVHVEDRRFKAVYRKVLHRLDVGDRTIEKTVRKILDDVREKGDKAVLRYTEKFDRLKLTPDQMRVDADQTRRAYEKADPAVVESLQYAADRITAFHEKQKKEGFTVQNDGIYLAQRVHPIERVGLYVPGGKAAYPSSVLMNAIPARVAGVPRLVIVSPSPDGVLNPYMLIAADIAGVTEIYRIGGVQAVGALAYGTETIPKVDKIVGPGNQYVAAAKRLVYGLVDIDMIAGPSELLIIADDRANPTYVASDLLSQAEHDEEAVVIFLATSKSLVEKVEREMKAQLARLPRKKIATTSLRHHGVTFIVPDLKQAIAMSNEIAPEHLSLFVAEPFAYLDGIVHAGSVFLGEQTPQALGDYIAGPNHVLPTGGTARFFSPLCVDDFVKRSSVISYSREALEKSGQHLVRIAEVEGLEAHANMVRIRVNNNA</sequence>
<dbReference type="Proteomes" id="UP000534783">
    <property type="component" value="Unassembled WGS sequence"/>
</dbReference>
<accession>A0A7X6I9Q5</accession>
<evidence type="ECO:0000256" key="3">
    <source>
        <dbReference type="ARBA" id="ARBA00022833"/>
    </source>
</evidence>